<dbReference type="InterPro" id="IPR000182">
    <property type="entry name" value="GNAT_dom"/>
</dbReference>
<dbReference type="AlphaFoldDB" id="A0A5D4QUV8"/>
<dbReference type="Proteomes" id="UP000322139">
    <property type="component" value="Unassembled WGS sequence"/>
</dbReference>
<dbReference type="PANTHER" id="PTHR31143:SF2">
    <property type="entry name" value="FR47-LIKE DOMAIN-CONTAINING PROTEIN-RELATED"/>
    <property type="match status" value="1"/>
</dbReference>
<dbReference type="GO" id="GO:0016747">
    <property type="term" value="F:acyltransferase activity, transferring groups other than amino-acyl groups"/>
    <property type="evidence" value="ECO:0007669"/>
    <property type="project" value="InterPro"/>
</dbReference>
<reference evidence="2 3" key="1">
    <citation type="submission" date="2019-08" db="EMBL/GenBank/DDBJ databases">
        <title>Bacillus genomes from the desert of Cuatro Cienegas, Coahuila.</title>
        <authorList>
            <person name="Olmedo-Alvarez G."/>
        </authorList>
    </citation>
    <scope>NUCLEOTIDE SEQUENCE [LARGE SCALE GENOMIC DNA]</scope>
    <source>
        <strain evidence="2 3">CH446_14T</strain>
    </source>
</reference>
<feature type="domain" description="N-acetyltransferase" evidence="1">
    <location>
        <begin position="133"/>
        <end position="272"/>
    </location>
</feature>
<dbReference type="Pfam" id="PF12746">
    <property type="entry name" value="GNAT_acetyltran"/>
    <property type="match status" value="1"/>
</dbReference>
<dbReference type="SUPFAM" id="SSF55729">
    <property type="entry name" value="Acyl-CoA N-acyltransferases (Nat)"/>
    <property type="match status" value="1"/>
</dbReference>
<name>A0A5D4QUV8_9BACI</name>
<evidence type="ECO:0000259" key="1">
    <source>
        <dbReference type="PROSITE" id="PS51186"/>
    </source>
</evidence>
<dbReference type="PROSITE" id="PS51186">
    <property type="entry name" value="GNAT"/>
    <property type="match status" value="1"/>
</dbReference>
<dbReference type="EMBL" id="VTER01000015">
    <property type="protein sequence ID" value="TYS42923.1"/>
    <property type="molecule type" value="Genomic_DNA"/>
</dbReference>
<comment type="caution">
    <text evidence="2">The sequence shown here is derived from an EMBL/GenBank/DDBJ whole genome shotgun (WGS) entry which is preliminary data.</text>
</comment>
<dbReference type="InterPro" id="IPR027365">
    <property type="entry name" value="GNAT_acetyltra_YdfB-like"/>
</dbReference>
<dbReference type="Gene3D" id="3.40.630.30">
    <property type="match status" value="1"/>
</dbReference>
<evidence type="ECO:0000313" key="2">
    <source>
        <dbReference type="EMBL" id="TYS42923.1"/>
    </source>
</evidence>
<accession>A0A5D4QUV8</accession>
<keyword evidence="2" id="KW-0808">Transferase</keyword>
<dbReference type="InterPro" id="IPR016181">
    <property type="entry name" value="Acyl_CoA_acyltransferase"/>
</dbReference>
<evidence type="ECO:0000313" key="3">
    <source>
        <dbReference type="Proteomes" id="UP000322139"/>
    </source>
</evidence>
<proteinExistence type="predicted"/>
<protein>
    <submittedName>
        <fullName evidence="2">GNAT family N-acetyltransferase</fullName>
    </submittedName>
</protein>
<sequence length="272" mass="31071">MMITELDKEEFSRCRKLLHPEGQLEAAAVIEGASAGRVFADDRLAPTTGLIWLGNNDGFIFIGDENNENFNGALNAFIDRVIKTEAMKVQLEWFEAIGNHDEWNKTMEKAFARRELGSWKQRIYKLKPGSYSDDFDDSAEEGYETIRIEKEHFEKGKNKFLQEKVSLYWPAPETFLKEGIGYASIYENEIVSVCFSGFVAGNVHGIDIETLKPHQGKRLAQSLARKFVQECLQKDIIAYWDCMEMNKPSIAVAERLGFTHISTYTGFEFPLK</sequence>
<dbReference type="PANTHER" id="PTHR31143">
    <property type="match status" value="1"/>
</dbReference>
<organism evidence="2 3">
    <name type="scientific">Bacillus infantis</name>
    <dbReference type="NCBI Taxonomy" id="324767"/>
    <lineage>
        <taxon>Bacteria</taxon>
        <taxon>Bacillati</taxon>
        <taxon>Bacillota</taxon>
        <taxon>Bacilli</taxon>
        <taxon>Bacillales</taxon>
        <taxon>Bacillaceae</taxon>
        <taxon>Bacillus</taxon>
    </lineage>
</organism>
<gene>
    <name evidence="2" type="ORF">FZD51_22670</name>
</gene>